<feature type="domain" description="C2" evidence="2">
    <location>
        <begin position="61"/>
        <end position="188"/>
    </location>
</feature>
<evidence type="ECO:0000313" key="3">
    <source>
        <dbReference type="Ensembl" id="ENSPNAP00000080145.1"/>
    </source>
</evidence>
<evidence type="ECO:0000259" key="2">
    <source>
        <dbReference type="PROSITE" id="PS50004"/>
    </source>
</evidence>
<dbReference type="RefSeq" id="XP_017552564.1">
    <property type="nucleotide sequence ID" value="XM_017697075.2"/>
</dbReference>
<reference evidence="3" key="2">
    <citation type="submission" date="2025-08" db="UniProtKB">
        <authorList>
            <consortium name="Ensembl"/>
        </authorList>
    </citation>
    <scope>IDENTIFICATION</scope>
</reference>
<dbReference type="PANTHER" id="PTHR21665">
    <property type="entry name" value="CATION CHANNEL SPERM-ASSOCIATED TARGETING SUBUNIT TAU"/>
    <property type="match status" value="1"/>
</dbReference>
<feature type="compositionally biased region" description="Polar residues" evidence="1">
    <location>
        <begin position="321"/>
        <end position="335"/>
    </location>
</feature>
<dbReference type="Proteomes" id="UP001501920">
    <property type="component" value="Chromosome 23"/>
</dbReference>
<dbReference type="Pfam" id="PF15729">
    <property type="entry name" value="CTSRT"/>
    <property type="match status" value="1"/>
</dbReference>
<dbReference type="PANTHER" id="PTHR21665:SF2">
    <property type="entry name" value="CATION CHANNEL SPERM-ASSOCIATED TARGETING SUBUNIT TAU"/>
    <property type="match status" value="1"/>
</dbReference>
<name>A0AAR2LUA1_PYGNA</name>
<accession>A0AAR2LUA1</accession>
<dbReference type="InterPro" id="IPR048363">
    <property type="entry name" value="CTSRT_C2"/>
</dbReference>
<reference evidence="3" key="3">
    <citation type="submission" date="2025-09" db="UniProtKB">
        <authorList>
            <consortium name="Ensembl"/>
        </authorList>
    </citation>
    <scope>IDENTIFICATION</scope>
</reference>
<dbReference type="InterPro" id="IPR031462">
    <property type="entry name" value="CTSRT"/>
</dbReference>
<dbReference type="PROSITE" id="PS50004">
    <property type="entry name" value="C2"/>
    <property type="match status" value="1"/>
</dbReference>
<dbReference type="SUPFAM" id="SSF49562">
    <property type="entry name" value="C2 domain (Calcium/lipid-binding domain, CaLB)"/>
    <property type="match status" value="1"/>
</dbReference>
<evidence type="ECO:0000256" key="1">
    <source>
        <dbReference type="SAM" id="MobiDB-lite"/>
    </source>
</evidence>
<dbReference type="Ensembl" id="ENSPNAT00000047648.1">
    <property type="protein sequence ID" value="ENSPNAP00000080145.1"/>
    <property type="gene ID" value="ENSPNAG00000032602.1"/>
</dbReference>
<dbReference type="GeneID" id="108427114"/>
<sequence length="359" mass="40449">MIEMDNLQVESTAPRTSRNKVVQRVLSSVLSSIHSGVQSIMEFRKKFSAQPVQDEKEELKSPSRPLVSLGAPTGVLTIHIRSCRDFKINTGSGLALFLTPAPAQIQKDTQCMVKCSRLQPFKDNLTFNEVKHFSIQIQKEEALGVVRSSLVKVDLISCDDNSAVSKLMGSTTIKLQDVLYKSSVSQQIDLRLGSKKVCKLDADMTFTYGSLGYRYSHQMKHCGRKMEELMEESLFLRCPPPEDRRDPHYNVTTLSRPSSGNMSSLMQRDAQRDTGCRISAGVLNCIERRGSLSQLHEALEDCVTGEDRVQLLESLILKTGTRTSSPCKTNQSTEICSKEAEEKRRDERIIAKMERQRRR</sequence>
<evidence type="ECO:0000313" key="4">
    <source>
        <dbReference type="Proteomes" id="UP001501920"/>
    </source>
</evidence>
<protein>
    <recommendedName>
        <fullName evidence="2">C2 domain-containing protein</fullName>
    </recommendedName>
</protein>
<proteinExistence type="predicted"/>
<keyword evidence="4" id="KW-1185">Reference proteome</keyword>
<feature type="region of interest" description="Disordered" evidence="1">
    <location>
        <begin position="321"/>
        <end position="359"/>
    </location>
</feature>
<dbReference type="InterPro" id="IPR035892">
    <property type="entry name" value="C2_domain_sf"/>
</dbReference>
<dbReference type="GeneTree" id="ENSGT00940000179149"/>
<feature type="compositionally biased region" description="Basic and acidic residues" evidence="1">
    <location>
        <begin position="336"/>
        <end position="359"/>
    </location>
</feature>
<dbReference type="AlphaFoldDB" id="A0AAR2LUA1"/>
<dbReference type="InterPro" id="IPR000008">
    <property type="entry name" value="C2_dom"/>
</dbReference>
<organism evidence="3 4">
    <name type="scientific">Pygocentrus nattereri</name>
    <name type="common">Red-bellied piranha</name>
    <dbReference type="NCBI Taxonomy" id="42514"/>
    <lineage>
        <taxon>Eukaryota</taxon>
        <taxon>Metazoa</taxon>
        <taxon>Chordata</taxon>
        <taxon>Craniata</taxon>
        <taxon>Vertebrata</taxon>
        <taxon>Euteleostomi</taxon>
        <taxon>Actinopterygii</taxon>
        <taxon>Neopterygii</taxon>
        <taxon>Teleostei</taxon>
        <taxon>Ostariophysi</taxon>
        <taxon>Characiformes</taxon>
        <taxon>Characoidei</taxon>
        <taxon>Pygocentrus</taxon>
    </lineage>
</organism>
<reference evidence="3 4" key="1">
    <citation type="submission" date="2020-10" db="EMBL/GenBank/DDBJ databases">
        <title>Pygocentrus nattereri (red-bellied piranha) genome, fPygNat1, primary haplotype.</title>
        <authorList>
            <person name="Myers G."/>
            <person name="Meyer A."/>
            <person name="Karagic N."/>
            <person name="Pippel M."/>
            <person name="Winkler S."/>
            <person name="Tracey A."/>
            <person name="Wood J."/>
            <person name="Formenti G."/>
            <person name="Howe K."/>
            <person name="Fedrigo O."/>
            <person name="Jarvis E.D."/>
        </authorList>
    </citation>
    <scope>NUCLEOTIDE SEQUENCE [LARGE SCALE GENOMIC DNA]</scope>
</reference>